<sequence length="264" mass="29731">MRKHLYTTIFALFSLSTIATAQANLAHEIGFFAGPVTLQSDFGERHNVDTNVGNAGFGFGVAHWLNFSAANNRDRYFPEHFKIRSELSFSRTNLRHFGEWVERKPDGLFAQQLKNMKGTSTVIGLGSQLEFSPFRSIHNFENSVGGISPYFSAGFMVSYYSAKLNSRLGDMSLPSVTPGKYLTPSDGRAHGFSSENGITVAATAGIGVHYKLTTMSDLMFETKFQMYSSDWIDGLNPNKDIYTENKSNDWQVWFNFGYIYYLEF</sequence>
<evidence type="ECO:0000256" key="1">
    <source>
        <dbReference type="SAM" id="SignalP"/>
    </source>
</evidence>
<evidence type="ECO:0000313" key="3">
    <source>
        <dbReference type="Proteomes" id="UP000184112"/>
    </source>
</evidence>
<evidence type="ECO:0008006" key="4">
    <source>
        <dbReference type="Google" id="ProtNLM"/>
    </source>
</evidence>
<organism evidence="2 3">
    <name type="scientific">Flavobacterium johnsoniae</name>
    <name type="common">Cytophaga johnsonae</name>
    <dbReference type="NCBI Taxonomy" id="986"/>
    <lineage>
        <taxon>Bacteria</taxon>
        <taxon>Pseudomonadati</taxon>
        <taxon>Bacteroidota</taxon>
        <taxon>Flavobacteriia</taxon>
        <taxon>Flavobacteriales</taxon>
        <taxon>Flavobacteriaceae</taxon>
        <taxon>Flavobacterium</taxon>
    </lineage>
</organism>
<protein>
    <recommendedName>
        <fullName evidence="4">Glutamate dehydrogenase</fullName>
    </recommendedName>
</protein>
<keyword evidence="1" id="KW-0732">Signal</keyword>
<name>A0A1M5S2S7_FLAJO</name>
<dbReference type="NCBIfam" id="NF047659">
    <property type="entry name" value="THC0290_0291_fam"/>
    <property type="match status" value="1"/>
</dbReference>
<feature type="signal peptide" evidence="1">
    <location>
        <begin position="1"/>
        <end position="21"/>
    </location>
</feature>
<dbReference type="EMBL" id="FQWH01000009">
    <property type="protein sequence ID" value="SHH32907.1"/>
    <property type="molecule type" value="Genomic_DNA"/>
</dbReference>
<evidence type="ECO:0000313" key="2">
    <source>
        <dbReference type="EMBL" id="SHH32907.1"/>
    </source>
</evidence>
<feature type="chain" id="PRO_5010173355" description="Glutamate dehydrogenase" evidence="1">
    <location>
        <begin position="22"/>
        <end position="264"/>
    </location>
</feature>
<dbReference type="GeneID" id="31763583"/>
<dbReference type="RefSeq" id="WP_012022798.1">
    <property type="nucleotide sequence ID" value="NZ_FQWH01000009.1"/>
</dbReference>
<gene>
    <name evidence="2" type="ORF">SAMN05444388_109105</name>
</gene>
<proteinExistence type="predicted"/>
<dbReference type="OMA" id="ADCNCYT"/>
<dbReference type="Proteomes" id="UP000184112">
    <property type="component" value="Unassembled WGS sequence"/>
</dbReference>
<dbReference type="AlphaFoldDB" id="A0A1M5S2S7"/>
<accession>A0A1M5S2S7</accession>
<reference evidence="2 3" key="1">
    <citation type="submission" date="2016-11" db="EMBL/GenBank/DDBJ databases">
        <authorList>
            <person name="Jaros S."/>
            <person name="Januszkiewicz K."/>
            <person name="Wedrychowicz H."/>
        </authorList>
    </citation>
    <scope>NUCLEOTIDE SEQUENCE [LARGE SCALE GENOMIC DNA]</scope>
    <source>
        <strain evidence="2 3">DSM 6792</strain>
    </source>
</reference>